<dbReference type="Proteomes" id="UP000030754">
    <property type="component" value="Unassembled WGS sequence"/>
</dbReference>
<name>U6MNV8_9EIME</name>
<reference evidence="2" key="1">
    <citation type="submission" date="2013-10" db="EMBL/GenBank/DDBJ databases">
        <title>Genomic analysis of the causative agents of coccidiosis in chickens.</title>
        <authorList>
            <person name="Reid A.J."/>
            <person name="Blake D."/>
            <person name="Billington K."/>
            <person name="Browne H."/>
            <person name="Dunn M."/>
            <person name="Hung S."/>
            <person name="Kawahara F."/>
            <person name="Miranda-Saavedra D."/>
            <person name="Mourier T."/>
            <person name="Nagra H."/>
            <person name="Otto T.D."/>
            <person name="Rawlings N."/>
            <person name="Sanchez A."/>
            <person name="Sanders M."/>
            <person name="Subramaniam C."/>
            <person name="Tay Y."/>
            <person name="Dear P."/>
            <person name="Doerig C."/>
            <person name="Gruber A."/>
            <person name="Parkinson J."/>
            <person name="Shirley M."/>
            <person name="Wan K.L."/>
            <person name="Berriman M."/>
            <person name="Tomley F."/>
            <person name="Pain A."/>
        </authorList>
    </citation>
    <scope>NUCLEOTIDE SEQUENCE [LARGE SCALE GENOMIC DNA]</scope>
    <source>
        <strain evidence="2">Houghton</strain>
    </source>
</reference>
<proteinExistence type="predicted"/>
<protein>
    <submittedName>
        <fullName evidence="2">Uncharacterized protein</fullName>
    </submittedName>
</protein>
<gene>
    <name evidence="2" type="ORF">ENH_00080380</name>
</gene>
<keyword evidence="3" id="KW-1185">Reference proteome</keyword>
<feature type="region of interest" description="Disordered" evidence="1">
    <location>
        <begin position="1"/>
        <end position="32"/>
    </location>
</feature>
<evidence type="ECO:0000256" key="1">
    <source>
        <dbReference type="SAM" id="MobiDB-lite"/>
    </source>
</evidence>
<organism evidence="2 3">
    <name type="scientific">Eimeria necatrix</name>
    <dbReference type="NCBI Taxonomy" id="51315"/>
    <lineage>
        <taxon>Eukaryota</taxon>
        <taxon>Sar</taxon>
        <taxon>Alveolata</taxon>
        <taxon>Apicomplexa</taxon>
        <taxon>Conoidasida</taxon>
        <taxon>Coccidia</taxon>
        <taxon>Eucoccidiorida</taxon>
        <taxon>Eimeriorina</taxon>
        <taxon>Eimeriidae</taxon>
        <taxon>Eimeria</taxon>
    </lineage>
</organism>
<evidence type="ECO:0000313" key="2">
    <source>
        <dbReference type="EMBL" id="CDJ64758.1"/>
    </source>
</evidence>
<feature type="compositionally biased region" description="Low complexity" evidence="1">
    <location>
        <begin position="1"/>
        <end position="21"/>
    </location>
</feature>
<dbReference type="RefSeq" id="XP_013433225.1">
    <property type="nucleotide sequence ID" value="XM_013577771.1"/>
</dbReference>
<sequence length="101" mass="10334">MLLSDASPSPVPLLSSADWGAPGPPAGLRGRGREPLVALQRLARLLLLRAAAADCCSSNSDSNADGQHLLWLASPRCNDAAVGELLEPLRGPPGAPSTCTP</sequence>
<dbReference type="VEuPathDB" id="ToxoDB:ENH_00080380"/>
<accession>U6MNV8</accession>
<evidence type="ECO:0000313" key="3">
    <source>
        <dbReference type="Proteomes" id="UP000030754"/>
    </source>
</evidence>
<dbReference type="AlphaFoldDB" id="U6MNV8"/>
<dbReference type="GeneID" id="25478167"/>
<dbReference type="EMBL" id="HG723010">
    <property type="protein sequence ID" value="CDJ64758.1"/>
    <property type="molecule type" value="Genomic_DNA"/>
</dbReference>
<reference evidence="2" key="2">
    <citation type="submission" date="2013-10" db="EMBL/GenBank/DDBJ databases">
        <authorList>
            <person name="Aslett M."/>
        </authorList>
    </citation>
    <scope>NUCLEOTIDE SEQUENCE [LARGE SCALE GENOMIC DNA]</scope>
    <source>
        <strain evidence="2">Houghton</strain>
    </source>
</reference>